<keyword evidence="2" id="KW-1185">Reference proteome</keyword>
<name>A0ABS9DB99_9ALTE</name>
<reference evidence="1 2" key="1">
    <citation type="submission" date="2022-01" db="EMBL/GenBank/DDBJ databases">
        <title>Paraglaciecola sp. G1-23.</title>
        <authorList>
            <person name="Jin M.S."/>
            <person name="Han D.M."/>
            <person name="Kim H.M."/>
            <person name="Jeon C.O."/>
        </authorList>
    </citation>
    <scope>NUCLEOTIDE SEQUENCE [LARGE SCALE GENOMIC DNA]</scope>
    <source>
        <strain evidence="1 2">G1-23</strain>
    </source>
</reference>
<evidence type="ECO:0000313" key="1">
    <source>
        <dbReference type="EMBL" id="MCF2948911.1"/>
    </source>
</evidence>
<gene>
    <name evidence="1" type="ORF">L0668_12390</name>
</gene>
<protein>
    <submittedName>
        <fullName evidence="1">DUF5677 domain-containing protein</fullName>
    </submittedName>
</protein>
<dbReference type="EMBL" id="JAKGAS010000006">
    <property type="protein sequence ID" value="MCF2948911.1"/>
    <property type="molecule type" value="Genomic_DNA"/>
</dbReference>
<comment type="caution">
    <text evidence="1">The sequence shown here is derived from an EMBL/GenBank/DDBJ whole genome shotgun (WGS) entry which is preliminary data.</text>
</comment>
<organism evidence="1 2">
    <name type="scientific">Paraglaciecola algarum</name>
    <dbReference type="NCBI Taxonomy" id="3050085"/>
    <lineage>
        <taxon>Bacteria</taxon>
        <taxon>Pseudomonadati</taxon>
        <taxon>Pseudomonadota</taxon>
        <taxon>Gammaproteobacteria</taxon>
        <taxon>Alteromonadales</taxon>
        <taxon>Alteromonadaceae</taxon>
        <taxon>Paraglaciecola</taxon>
    </lineage>
</organism>
<dbReference type="Proteomes" id="UP001521137">
    <property type="component" value="Unassembled WGS sequence"/>
</dbReference>
<evidence type="ECO:0000313" key="2">
    <source>
        <dbReference type="Proteomes" id="UP001521137"/>
    </source>
</evidence>
<accession>A0ABS9DB99</accession>
<sequence length="92" mass="10642">MKQFEDTALENSPYTSQRNFNIRNLAIAHGYEEDYDFVYKLSSKLIHPSSIKVNFYESFIENDKYLTVIIGTAMYFGQKAESLAQEISIESV</sequence>
<proteinExistence type="predicted"/>